<evidence type="ECO:0000313" key="8">
    <source>
        <dbReference type="Proteomes" id="UP000075714"/>
    </source>
</evidence>
<evidence type="ECO:0008006" key="9">
    <source>
        <dbReference type="Google" id="ProtNLM"/>
    </source>
</evidence>
<feature type="transmembrane region" description="Helical" evidence="6">
    <location>
        <begin position="59"/>
        <end position="82"/>
    </location>
</feature>
<gene>
    <name evidence="7" type="ORF">GPECTOR_28g764</name>
</gene>
<reference evidence="8" key="1">
    <citation type="journal article" date="2016" name="Nat. Commun.">
        <title>The Gonium pectorale genome demonstrates co-option of cell cycle regulation during the evolution of multicellularity.</title>
        <authorList>
            <person name="Hanschen E.R."/>
            <person name="Marriage T.N."/>
            <person name="Ferris P.J."/>
            <person name="Hamaji T."/>
            <person name="Toyoda A."/>
            <person name="Fujiyama A."/>
            <person name="Neme R."/>
            <person name="Noguchi H."/>
            <person name="Minakuchi Y."/>
            <person name="Suzuki M."/>
            <person name="Kawai-Toyooka H."/>
            <person name="Smith D.R."/>
            <person name="Sparks H."/>
            <person name="Anderson J."/>
            <person name="Bakaric R."/>
            <person name="Luria V."/>
            <person name="Karger A."/>
            <person name="Kirschner M.W."/>
            <person name="Durand P.M."/>
            <person name="Michod R.E."/>
            <person name="Nozaki H."/>
            <person name="Olson B.J."/>
        </authorList>
    </citation>
    <scope>NUCLEOTIDE SEQUENCE [LARGE SCALE GENOMIC DNA]</scope>
    <source>
        <strain evidence="8">NIES-2863</strain>
    </source>
</reference>
<protein>
    <recommendedName>
        <fullName evidence="9">Transmembrane protein 115</fullName>
    </recommendedName>
</protein>
<dbReference type="InterPro" id="IPR035952">
    <property type="entry name" value="Rhomboid-like_sf"/>
</dbReference>
<keyword evidence="4 6" id="KW-0472">Membrane</keyword>
<comment type="subcellular location">
    <subcellularLocation>
        <location evidence="1">Membrane</location>
        <topology evidence="1">Multi-pass membrane protein</topology>
    </subcellularLocation>
</comment>
<keyword evidence="3 6" id="KW-1133">Transmembrane helix</keyword>
<dbReference type="Pfam" id="PF08551">
    <property type="entry name" value="DUF1751"/>
    <property type="match status" value="1"/>
</dbReference>
<evidence type="ECO:0000256" key="1">
    <source>
        <dbReference type="ARBA" id="ARBA00004141"/>
    </source>
</evidence>
<feature type="transmembrane region" description="Helical" evidence="6">
    <location>
        <begin position="150"/>
        <end position="167"/>
    </location>
</feature>
<dbReference type="GO" id="GO:0006890">
    <property type="term" value="P:retrograde vesicle-mediated transport, Golgi to endoplasmic reticulum"/>
    <property type="evidence" value="ECO:0007669"/>
    <property type="project" value="InterPro"/>
</dbReference>
<proteinExistence type="predicted"/>
<evidence type="ECO:0000256" key="2">
    <source>
        <dbReference type="ARBA" id="ARBA00022692"/>
    </source>
</evidence>
<comment type="caution">
    <text evidence="7">The sequence shown here is derived from an EMBL/GenBank/DDBJ whole genome shotgun (WGS) entry which is preliminary data.</text>
</comment>
<organism evidence="7 8">
    <name type="scientific">Gonium pectorale</name>
    <name type="common">Green alga</name>
    <dbReference type="NCBI Taxonomy" id="33097"/>
    <lineage>
        <taxon>Eukaryota</taxon>
        <taxon>Viridiplantae</taxon>
        <taxon>Chlorophyta</taxon>
        <taxon>core chlorophytes</taxon>
        <taxon>Chlorophyceae</taxon>
        <taxon>CS clade</taxon>
        <taxon>Chlamydomonadales</taxon>
        <taxon>Volvocaceae</taxon>
        <taxon>Gonium</taxon>
    </lineage>
</organism>
<dbReference type="Proteomes" id="UP000075714">
    <property type="component" value="Unassembled WGS sequence"/>
</dbReference>
<keyword evidence="8" id="KW-1185">Reference proteome</keyword>
<accession>A0A150GES6</accession>
<name>A0A150GES6_GONPE</name>
<evidence type="ECO:0000256" key="3">
    <source>
        <dbReference type="ARBA" id="ARBA00022989"/>
    </source>
</evidence>
<feature type="compositionally biased region" description="Basic and acidic residues" evidence="5">
    <location>
        <begin position="243"/>
        <end position="258"/>
    </location>
</feature>
<dbReference type="STRING" id="33097.A0A150GES6"/>
<feature type="region of interest" description="Disordered" evidence="5">
    <location>
        <begin position="235"/>
        <end position="280"/>
    </location>
</feature>
<evidence type="ECO:0000256" key="5">
    <source>
        <dbReference type="SAM" id="MobiDB-lite"/>
    </source>
</evidence>
<dbReference type="GO" id="GO:0016020">
    <property type="term" value="C:membrane"/>
    <property type="evidence" value="ECO:0007669"/>
    <property type="project" value="UniProtKB-SubCell"/>
</dbReference>
<dbReference type="PANTHER" id="PTHR13377:SF3">
    <property type="entry name" value="TRANSMEMBRANE PROTEIN 115"/>
    <property type="match status" value="1"/>
</dbReference>
<keyword evidence="2 6" id="KW-0812">Transmembrane</keyword>
<feature type="transmembrane region" description="Helical" evidence="6">
    <location>
        <begin position="7"/>
        <end position="26"/>
    </location>
</feature>
<dbReference type="PANTHER" id="PTHR13377">
    <property type="entry name" value="PLACENTAL PROTEIN 6"/>
    <property type="match status" value="1"/>
</dbReference>
<dbReference type="EMBL" id="LSYV01000029">
    <property type="protein sequence ID" value="KXZ48357.1"/>
    <property type="molecule type" value="Genomic_DNA"/>
</dbReference>
<dbReference type="FunFam" id="1.20.1540.10:FF:000004">
    <property type="entry name" value="Transmembrane protein 115"/>
    <property type="match status" value="1"/>
</dbReference>
<dbReference type="GO" id="GO:0005794">
    <property type="term" value="C:Golgi apparatus"/>
    <property type="evidence" value="ECO:0007669"/>
    <property type="project" value="TreeGrafter"/>
</dbReference>
<dbReference type="SMART" id="SM01160">
    <property type="entry name" value="DUF1751"/>
    <property type="match status" value="1"/>
</dbReference>
<dbReference type="SUPFAM" id="SSF144091">
    <property type="entry name" value="Rhomboid-like"/>
    <property type="match status" value="1"/>
</dbReference>
<evidence type="ECO:0000256" key="6">
    <source>
        <dbReference type="SAM" id="Phobius"/>
    </source>
</evidence>
<dbReference type="OrthoDB" id="73612at2759"/>
<feature type="transmembrane region" description="Helical" evidence="6">
    <location>
        <begin position="88"/>
        <end position="107"/>
    </location>
</feature>
<feature type="transmembrane region" description="Helical" evidence="6">
    <location>
        <begin position="128"/>
        <end position="144"/>
    </location>
</feature>
<evidence type="ECO:0000256" key="4">
    <source>
        <dbReference type="ARBA" id="ARBA00023136"/>
    </source>
</evidence>
<sequence>MEPRITRLSKVIAVLLVALYFGAFFFPETVDYLGVEVLAVLLLTRLVEPVYGSKEFLKFLFVVDVGVNICVLCCVYILFALGKDTGDILYLKFTGFHGMLAGLVVAVKQVMPEHEARLFGVVKITFKYLPLMFLTTTVGLAAGLKQYMEVPFLVFGTYVAWVYLRFFQQQPDSQHWGDSSDDFKFSGFFPSFLAPLIDPFGYVCATIFRLRHPPAETKAPFAKAAQYTLPISNADANRRRERGAKALEERLGMKKGGDDNESAGGAPPASTVVIPTTASS</sequence>
<evidence type="ECO:0000313" key="7">
    <source>
        <dbReference type="EMBL" id="KXZ48357.1"/>
    </source>
</evidence>
<dbReference type="InterPro" id="IPR013861">
    <property type="entry name" value="TMEM115/Pdh1/Rbl19"/>
</dbReference>
<dbReference type="AlphaFoldDB" id="A0A150GES6"/>